<proteinExistence type="inferred from homology"/>
<feature type="domain" description="Polysaccharide chain length determinant N-terminal" evidence="17">
    <location>
        <begin position="14"/>
        <end position="110"/>
    </location>
</feature>
<feature type="domain" description="Tyrosine-protein kinase G-rich" evidence="19">
    <location>
        <begin position="458"/>
        <end position="524"/>
    </location>
</feature>
<dbReference type="EMBL" id="CAIJDP010000068">
    <property type="protein sequence ID" value="CAD0004595.1"/>
    <property type="molecule type" value="Genomic_DNA"/>
</dbReference>
<name>A0A6V6YYV2_9FLAO</name>
<dbReference type="Pfam" id="PF13614">
    <property type="entry name" value="AAA_31"/>
    <property type="match status" value="1"/>
</dbReference>
<keyword evidence="9" id="KW-0547">Nucleotide-binding</keyword>
<evidence type="ECO:0000256" key="11">
    <source>
        <dbReference type="ARBA" id="ARBA00022840"/>
    </source>
</evidence>
<evidence type="ECO:0000256" key="15">
    <source>
        <dbReference type="ARBA" id="ARBA00051245"/>
    </source>
</evidence>
<dbReference type="GO" id="GO:0005886">
    <property type="term" value="C:plasma membrane"/>
    <property type="evidence" value="ECO:0007669"/>
    <property type="project" value="UniProtKB-SubCell"/>
</dbReference>
<dbReference type="Pfam" id="PF02706">
    <property type="entry name" value="Wzz"/>
    <property type="match status" value="1"/>
</dbReference>
<dbReference type="Proteomes" id="UP000530060">
    <property type="component" value="Unassembled WGS sequence"/>
</dbReference>
<dbReference type="PANTHER" id="PTHR32309">
    <property type="entry name" value="TYROSINE-PROTEIN KINASE"/>
    <property type="match status" value="1"/>
</dbReference>
<evidence type="ECO:0000256" key="8">
    <source>
        <dbReference type="ARBA" id="ARBA00022692"/>
    </source>
</evidence>
<evidence type="ECO:0000256" key="2">
    <source>
        <dbReference type="ARBA" id="ARBA00007316"/>
    </source>
</evidence>
<dbReference type="InterPro" id="IPR003856">
    <property type="entry name" value="LPS_length_determ_N"/>
</dbReference>
<keyword evidence="13 16" id="KW-0472">Membrane</keyword>
<dbReference type="AlphaFoldDB" id="A0A6V6YYV2"/>
<dbReference type="InterPro" id="IPR025669">
    <property type="entry name" value="AAA_dom"/>
</dbReference>
<evidence type="ECO:0000313" key="20">
    <source>
        <dbReference type="EMBL" id="CAD0004595.1"/>
    </source>
</evidence>
<keyword evidence="6" id="KW-0997">Cell inner membrane</keyword>
<evidence type="ECO:0000256" key="1">
    <source>
        <dbReference type="ARBA" id="ARBA00004429"/>
    </source>
</evidence>
<gene>
    <name evidence="20" type="ORF">FLAT13_02366</name>
</gene>
<keyword evidence="12 16" id="KW-1133">Transmembrane helix</keyword>
<evidence type="ECO:0000256" key="9">
    <source>
        <dbReference type="ARBA" id="ARBA00022741"/>
    </source>
</evidence>
<evidence type="ECO:0000256" key="16">
    <source>
        <dbReference type="SAM" id="Phobius"/>
    </source>
</evidence>
<evidence type="ECO:0000256" key="4">
    <source>
        <dbReference type="ARBA" id="ARBA00011903"/>
    </source>
</evidence>
<dbReference type="InterPro" id="IPR027417">
    <property type="entry name" value="P-loop_NTPase"/>
</dbReference>
<sequence>MQDFYNEGTEDEINEINLREQLDKYLIHWKWFVLSGFLCLVFAFLYLRYTTPIYEASTSILVKDEKKGGMLSELSVFSDLGLGGSSVNNVDNEIEILKSRTLVESTVKKLNMNISLLVEGNVVDRDIYGGEPINVYFINKTELFDEANIILKLDLLPNGDFSLENAITDGIAVDKTILSSKKEFRFNERIPTRLGTLMIGKTAFYKKNNIVKHKTIQIIINPIENVAASFRNRLKVEPISKTSSIVNVSITDPVQKKAEDFLNNMIQIYNEDAAQDKNFISENTSKFIGERLALITQELDGVEQDVESFKKSNQLTDIESEAKLFIEGSNEYDKKGVETEIQLNVVSSLLDFIKKSTNADLLPTNIITEAGDAGGLITAYNQLVLDRNRILKSATNENPSVIKLDQQISSLKANVATSLKRMQSNLQIQNRDLKSQERILDGKIGKIPVQERQFRVIARQQKVKEELYLYLLQKREETAISLAATEPNARIIDAAKANKVPVSPKKRMIYLAGLLIGFLIPFGIIYGYDLLDTKIKSRLDLEGKTHIPFIGDIPTSENANELIKTESRTSSAEAIRIVRTNLEFMLTNVPEGRAKTIFVTSTFPAEGKTLVSVNLAATFALSGRKVLLIGMDIRNPKFMDYFAMPNLGLTNYLSSNDIDINKYIIKHNDYENFYILPSGVIPPNPAELLMSKNVDKLFEMVKKEYDYIIVDTAPVSLVADTLLVAKNADTFVYVMRANVLEKRMLSIANTFYREKKLPNMCLVLNDTDSTKGYGYGYGYGVKSESKSWFKKIKNPS</sequence>
<evidence type="ECO:0000259" key="18">
    <source>
        <dbReference type="Pfam" id="PF13614"/>
    </source>
</evidence>
<comment type="catalytic activity">
    <reaction evidence="15">
        <text>L-tyrosyl-[protein] + ATP = O-phospho-L-tyrosyl-[protein] + ADP + H(+)</text>
        <dbReference type="Rhea" id="RHEA:10596"/>
        <dbReference type="Rhea" id="RHEA-COMP:10136"/>
        <dbReference type="Rhea" id="RHEA-COMP:20101"/>
        <dbReference type="ChEBI" id="CHEBI:15378"/>
        <dbReference type="ChEBI" id="CHEBI:30616"/>
        <dbReference type="ChEBI" id="CHEBI:46858"/>
        <dbReference type="ChEBI" id="CHEBI:61978"/>
        <dbReference type="ChEBI" id="CHEBI:456216"/>
        <dbReference type="EC" id="2.7.10.2"/>
    </reaction>
</comment>
<dbReference type="SUPFAM" id="SSF52540">
    <property type="entry name" value="P-loop containing nucleoside triphosphate hydrolases"/>
    <property type="match status" value="1"/>
</dbReference>
<organism evidence="20 21">
    <name type="scientific">Flavobacterium salmonis</name>
    <dbReference type="NCBI Taxonomy" id="2654844"/>
    <lineage>
        <taxon>Bacteria</taxon>
        <taxon>Pseudomonadati</taxon>
        <taxon>Bacteroidota</taxon>
        <taxon>Flavobacteriia</taxon>
        <taxon>Flavobacteriales</taxon>
        <taxon>Flavobacteriaceae</taxon>
        <taxon>Flavobacterium</taxon>
    </lineage>
</organism>
<comment type="similarity">
    <text evidence="2">Belongs to the CpsD/CapB family.</text>
</comment>
<feature type="transmembrane region" description="Helical" evidence="16">
    <location>
        <begin position="508"/>
        <end position="528"/>
    </location>
</feature>
<dbReference type="GO" id="GO:0005524">
    <property type="term" value="F:ATP binding"/>
    <property type="evidence" value="ECO:0007669"/>
    <property type="project" value="UniProtKB-KW"/>
</dbReference>
<keyword evidence="10 20" id="KW-0418">Kinase</keyword>
<dbReference type="Pfam" id="PF13807">
    <property type="entry name" value="GNVR"/>
    <property type="match status" value="1"/>
</dbReference>
<comment type="similarity">
    <text evidence="3">Belongs to the etk/wzc family.</text>
</comment>
<evidence type="ECO:0000256" key="5">
    <source>
        <dbReference type="ARBA" id="ARBA00022475"/>
    </source>
</evidence>
<keyword evidence="14" id="KW-0829">Tyrosine-protein kinase</keyword>
<comment type="subcellular location">
    <subcellularLocation>
        <location evidence="1">Cell inner membrane</location>
        <topology evidence="1">Multi-pass membrane protein</topology>
    </subcellularLocation>
</comment>
<accession>A0A6V6YYV2</accession>
<dbReference type="CDD" id="cd05387">
    <property type="entry name" value="BY-kinase"/>
    <property type="match status" value="1"/>
</dbReference>
<evidence type="ECO:0000313" key="21">
    <source>
        <dbReference type="Proteomes" id="UP000530060"/>
    </source>
</evidence>
<dbReference type="FunFam" id="3.40.50.300:FF:000527">
    <property type="entry name" value="Tyrosine-protein kinase etk"/>
    <property type="match status" value="1"/>
</dbReference>
<comment type="caution">
    <text evidence="20">The sequence shown here is derived from an EMBL/GenBank/DDBJ whole genome shotgun (WGS) entry which is preliminary data.</text>
</comment>
<dbReference type="EC" id="2.7.10.2" evidence="4"/>
<evidence type="ECO:0000256" key="10">
    <source>
        <dbReference type="ARBA" id="ARBA00022777"/>
    </source>
</evidence>
<feature type="domain" description="AAA" evidence="18">
    <location>
        <begin position="606"/>
        <end position="725"/>
    </location>
</feature>
<evidence type="ECO:0000256" key="12">
    <source>
        <dbReference type="ARBA" id="ARBA00022989"/>
    </source>
</evidence>
<keyword evidence="5" id="KW-1003">Cell membrane</keyword>
<dbReference type="PANTHER" id="PTHR32309:SF13">
    <property type="entry name" value="FERRIC ENTEROBACTIN TRANSPORT PROTEIN FEPE"/>
    <property type="match status" value="1"/>
</dbReference>
<dbReference type="Gene3D" id="3.40.50.300">
    <property type="entry name" value="P-loop containing nucleotide triphosphate hydrolases"/>
    <property type="match status" value="1"/>
</dbReference>
<evidence type="ECO:0000256" key="3">
    <source>
        <dbReference type="ARBA" id="ARBA00008883"/>
    </source>
</evidence>
<evidence type="ECO:0000256" key="6">
    <source>
        <dbReference type="ARBA" id="ARBA00022519"/>
    </source>
</evidence>
<evidence type="ECO:0000256" key="7">
    <source>
        <dbReference type="ARBA" id="ARBA00022679"/>
    </source>
</evidence>
<dbReference type="RefSeq" id="WP_180909025.1">
    <property type="nucleotide sequence ID" value="NZ_CAIJDP010000068.1"/>
</dbReference>
<keyword evidence="21" id="KW-1185">Reference proteome</keyword>
<evidence type="ECO:0000259" key="17">
    <source>
        <dbReference type="Pfam" id="PF02706"/>
    </source>
</evidence>
<evidence type="ECO:0000256" key="13">
    <source>
        <dbReference type="ARBA" id="ARBA00023136"/>
    </source>
</evidence>
<keyword evidence="7" id="KW-0808">Transferase</keyword>
<reference evidence="20 21" key="1">
    <citation type="submission" date="2020-06" db="EMBL/GenBank/DDBJ databases">
        <authorList>
            <person name="Criscuolo A."/>
        </authorList>
    </citation>
    <scope>NUCLEOTIDE SEQUENCE [LARGE SCALE GENOMIC DNA]</scope>
    <source>
        <strain evidence="21">CIP 111411</strain>
    </source>
</reference>
<evidence type="ECO:0000256" key="14">
    <source>
        <dbReference type="ARBA" id="ARBA00023137"/>
    </source>
</evidence>
<dbReference type="GO" id="GO:0004715">
    <property type="term" value="F:non-membrane spanning protein tyrosine kinase activity"/>
    <property type="evidence" value="ECO:0007669"/>
    <property type="project" value="UniProtKB-EC"/>
</dbReference>
<protein>
    <recommendedName>
        <fullName evidence="4">non-specific protein-tyrosine kinase</fullName>
        <ecNumber evidence="4">2.7.10.2</ecNumber>
    </recommendedName>
</protein>
<dbReference type="InterPro" id="IPR032807">
    <property type="entry name" value="GNVR"/>
</dbReference>
<evidence type="ECO:0000259" key="19">
    <source>
        <dbReference type="Pfam" id="PF13807"/>
    </source>
</evidence>
<dbReference type="GO" id="GO:0042802">
    <property type="term" value="F:identical protein binding"/>
    <property type="evidence" value="ECO:0007669"/>
    <property type="project" value="UniProtKB-ARBA"/>
</dbReference>
<dbReference type="InterPro" id="IPR050445">
    <property type="entry name" value="Bact_polysacc_biosynth/exp"/>
</dbReference>
<dbReference type="NCBIfam" id="TIGR01007">
    <property type="entry name" value="eps_fam"/>
    <property type="match status" value="1"/>
</dbReference>
<keyword evidence="11" id="KW-0067">ATP-binding</keyword>
<feature type="transmembrane region" description="Helical" evidence="16">
    <location>
        <begin position="27"/>
        <end position="47"/>
    </location>
</feature>
<dbReference type="InterPro" id="IPR005702">
    <property type="entry name" value="Wzc-like_C"/>
</dbReference>
<keyword evidence="8 16" id="KW-0812">Transmembrane</keyword>